<name>A0A368S980_SETIT</name>
<dbReference type="EMBL" id="CM003535">
    <property type="protein sequence ID" value="RCV38893.1"/>
    <property type="molecule type" value="Genomic_DNA"/>
</dbReference>
<evidence type="ECO:0008006" key="2">
    <source>
        <dbReference type="Google" id="ProtNLM"/>
    </source>
</evidence>
<proteinExistence type="predicted"/>
<dbReference type="PANTHER" id="PTHR33377:SF25">
    <property type="entry name" value="OS10G0131500 PROTEIN"/>
    <property type="match status" value="1"/>
</dbReference>
<dbReference type="AlphaFoldDB" id="A0A368S980"/>
<organism evidence="1">
    <name type="scientific">Setaria italica</name>
    <name type="common">Foxtail millet</name>
    <name type="synonym">Panicum italicum</name>
    <dbReference type="NCBI Taxonomy" id="4555"/>
    <lineage>
        <taxon>Eukaryota</taxon>
        <taxon>Viridiplantae</taxon>
        <taxon>Streptophyta</taxon>
        <taxon>Embryophyta</taxon>
        <taxon>Tracheophyta</taxon>
        <taxon>Spermatophyta</taxon>
        <taxon>Magnoliopsida</taxon>
        <taxon>Liliopsida</taxon>
        <taxon>Poales</taxon>
        <taxon>Poaceae</taxon>
        <taxon>PACMAD clade</taxon>
        <taxon>Panicoideae</taxon>
        <taxon>Panicodae</taxon>
        <taxon>Paniceae</taxon>
        <taxon>Cenchrinae</taxon>
        <taxon>Setaria</taxon>
    </lineage>
</organism>
<dbReference type="PANTHER" id="PTHR33377">
    <property type="entry name" value="OS10G0134700 PROTEIN-RELATED"/>
    <property type="match status" value="1"/>
</dbReference>
<sequence>METTISAITGDLISRVVSYLIKKCLDRLTIHENLERLQIHAVVEEADGRYIHHKFEDANATQVACGQHVSGLPYAGHLQRSRTIPGILRRYAESNNLRSVVENLEDAIANLSELVVVLGGCERMCRRPHDTYLYIDNFMFGRHVEKQQIMNFLLSGPGCHGAPIVLPLIGGCRVGNKTLVSHVCKNDHVRSHFSSILFLFMEIA</sequence>
<dbReference type="OrthoDB" id="678660at2759"/>
<reference evidence="1" key="2">
    <citation type="submission" date="2015-07" db="EMBL/GenBank/DDBJ databases">
        <authorList>
            <person name="Noorani M."/>
        </authorList>
    </citation>
    <scope>NUCLEOTIDE SEQUENCE</scope>
    <source>
        <strain evidence="1">Yugu1</strain>
    </source>
</reference>
<gene>
    <name evidence="1" type="ORF">SETIT_8G178800v2</name>
</gene>
<accession>A0A368S980</accession>
<protein>
    <recommendedName>
        <fullName evidence="2">Rx N-terminal domain-containing protein</fullName>
    </recommendedName>
</protein>
<reference evidence="1" key="1">
    <citation type="journal article" date="2012" name="Nat. Biotechnol.">
        <title>Reference genome sequence of the model plant Setaria.</title>
        <authorList>
            <person name="Bennetzen J.L."/>
            <person name="Schmutz J."/>
            <person name="Wang H."/>
            <person name="Percifield R."/>
            <person name="Hawkins J."/>
            <person name="Pontaroli A.C."/>
            <person name="Estep M."/>
            <person name="Feng L."/>
            <person name="Vaughn J.N."/>
            <person name="Grimwood J."/>
            <person name="Jenkins J."/>
            <person name="Barry K."/>
            <person name="Lindquist E."/>
            <person name="Hellsten U."/>
            <person name="Deshpande S."/>
            <person name="Wang X."/>
            <person name="Wu X."/>
            <person name="Mitros T."/>
            <person name="Triplett J."/>
            <person name="Yang X."/>
            <person name="Ye C.Y."/>
            <person name="Mauro-Herrera M."/>
            <person name="Wang L."/>
            <person name="Li P."/>
            <person name="Sharma M."/>
            <person name="Sharma R."/>
            <person name="Ronald P.C."/>
            <person name="Panaud O."/>
            <person name="Kellogg E.A."/>
            <person name="Brutnell T.P."/>
            <person name="Doust A.N."/>
            <person name="Tuskan G.A."/>
            <person name="Rokhsar D."/>
            <person name="Devos K.M."/>
        </authorList>
    </citation>
    <scope>NUCLEOTIDE SEQUENCE [LARGE SCALE GENOMIC DNA]</scope>
    <source>
        <strain evidence="1">Yugu1</strain>
    </source>
</reference>
<evidence type="ECO:0000313" key="1">
    <source>
        <dbReference type="EMBL" id="RCV38893.1"/>
    </source>
</evidence>